<dbReference type="Pfam" id="PF14819">
    <property type="entry name" value="QueF_N"/>
    <property type="match status" value="1"/>
</dbReference>
<organism evidence="7 8">
    <name type="scientific">Pollutimonas bauzanensis</name>
    <dbReference type="NCBI Taxonomy" id="658167"/>
    <lineage>
        <taxon>Bacteria</taxon>
        <taxon>Pseudomonadati</taxon>
        <taxon>Pseudomonadota</taxon>
        <taxon>Betaproteobacteria</taxon>
        <taxon>Burkholderiales</taxon>
        <taxon>Alcaligenaceae</taxon>
        <taxon>Pollutimonas</taxon>
    </lineage>
</organism>
<keyword evidence="8" id="KW-1185">Reference proteome</keyword>
<protein>
    <recommendedName>
        <fullName evidence="5">NADPH-dependent 7-cyano-7-deazaguanine reductase</fullName>
        <ecNumber evidence="5">1.7.1.13</ecNumber>
    </recommendedName>
    <alternativeName>
        <fullName evidence="5">7-cyano-7-carbaguanine reductase</fullName>
    </alternativeName>
    <alternativeName>
        <fullName evidence="5">NADPH-dependent nitrile oxidoreductase</fullName>
    </alternativeName>
    <alternativeName>
        <fullName evidence="5">PreQ(0) reductase</fullName>
    </alternativeName>
</protein>
<evidence type="ECO:0000256" key="2">
    <source>
        <dbReference type="ARBA" id="ARBA00022785"/>
    </source>
</evidence>
<comment type="subcellular location">
    <subcellularLocation>
        <location evidence="5">Cytoplasm</location>
    </subcellularLocation>
</comment>
<dbReference type="AlphaFoldDB" id="A0A1M5N7F0"/>
<evidence type="ECO:0000256" key="3">
    <source>
        <dbReference type="ARBA" id="ARBA00022857"/>
    </source>
</evidence>
<dbReference type="STRING" id="658167.SAMN04488135_101430"/>
<dbReference type="Pfam" id="PF14489">
    <property type="entry name" value="QueF"/>
    <property type="match status" value="1"/>
</dbReference>
<name>A0A1M5N7F0_9BURK</name>
<dbReference type="SUPFAM" id="SSF55620">
    <property type="entry name" value="Tetrahydrobiopterin biosynthesis enzymes-like"/>
    <property type="match status" value="1"/>
</dbReference>
<accession>A0A1M5N7F0</accession>
<dbReference type="EMBL" id="FQXE01000001">
    <property type="protein sequence ID" value="SHG85464.1"/>
    <property type="molecule type" value="Genomic_DNA"/>
</dbReference>
<keyword evidence="4 5" id="KW-0560">Oxidoreductase</keyword>
<keyword evidence="2 5" id="KW-0671">Queuosine biosynthesis</keyword>
<dbReference type="GO" id="GO:0033739">
    <property type="term" value="F:preQ1 synthase activity"/>
    <property type="evidence" value="ECO:0007669"/>
    <property type="project" value="UniProtKB-UniRule"/>
</dbReference>
<dbReference type="HAMAP" id="MF_00817">
    <property type="entry name" value="QueF_type2"/>
    <property type="match status" value="1"/>
</dbReference>
<dbReference type="NCBIfam" id="TIGR03138">
    <property type="entry name" value="QueF"/>
    <property type="match status" value="1"/>
</dbReference>
<comment type="pathway">
    <text evidence="5">tRNA modification; tRNA-queuosine biosynthesis.</text>
</comment>
<dbReference type="UniPathway" id="UPA00392"/>
<feature type="binding site" evidence="5">
    <location>
        <begin position="261"/>
        <end position="262"/>
    </location>
    <ligand>
        <name>NADPH</name>
        <dbReference type="ChEBI" id="CHEBI:57783"/>
    </ligand>
</feature>
<feature type="binding site" evidence="5">
    <location>
        <begin position="92"/>
        <end position="94"/>
    </location>
    <ligand>
        <name>substrate</name>
    </ligand>
</feature>
<feature type="binding site" evidence="5">
    <location>
        <begin position="232"/>
        <end position="233"/>
    </location>
    <ligand>
        <name>substrate</name>
    </ligand>
</feature>
<comment type="function">
    <text evidence="5">Catalyzes the NADPH-dependent reduction of 7-cyano-7-deazaguanine (preQ0) to 7-aminomethyl-7-deazaguanine (preQ1).</text>
</comment>
<comment type="similarity">
    <text evidence="5">Belongs to the GTP cyclohydrolase I family. QueF type 2 subfamily.</text>
</comment>
<dbReference type="Gene3D" id="3.30.1130.10">
    <property type="match status" value="2"/>
</dbReference>
<keyword evidence="3 5" id="KW-0521">NADP</keyword>
<keyword evidence="1 5" id="KW-0963">Cytoplasm</keyword>
<feature type="binding site" evidence="5">
    <location>
        <begin position="94"/>
        <end position="95"/>
    </location>
    <ligand>
        <name>NADPH</name>
        <dbReference type="ChEBI" id="CHEBI:57783"/>
    </ligand>
</feature>
<dbReference type="PANTHER" id="PTHR34354:SF1">
    <property type="entry name" value="NADPH-DEPENDENT 7-CYANO-7-DEAZAGUANINE REDUCTASE"/>
    <property type="match status" value="1"/>
</dbReference>
<evidence type="ECO:0000313" key="7">
    <source>
        <dbReference type="EMBL" id="SHG85464.1"/>
    </source>
</evidence>
<evidence type="ECO:0000256" key="1">
    <source>
        <dbReference type="ARBA" id="ARBA00022490"/>
    </source>
</evidence>
<dbReference type="InterPro" id="IPR016428">
    <property type="entry name" value="QueF_type2"/>
</dbReference>
<comment type="subunit">
    <text evidence="5">Homodimer.</text>
</comment>
<comment type="catalytic activity">
    <reaction evidence="5">
        <text>7-aminomethyl-7-carbaguanine + 2 NADP(+) = 7-cyano-7-carbaguanine + 2 NADPH + 3 H(+)</text>
        <dbReference type="Rhea" id="RHEA:13409"/>
        <dbReference type="ChEBI" id="CHEBI:15378"/>
        <dbReference type="ChEBI" id="CHEBI:45075"/>
        <dbReference type="ChEBI" id="CHEBI:57783"/>
        <dbReference type="ChEBI" id="CHEBI:58349"/>
        <dbReference type="ChEBI" id="CHEBI:58703"/>
        <dbReference type="EC" id="1.7.1.13"/>
    </reaction>
</comment>
<evidence type="ECO:0000259" key="6">
    <source>
        <dbReference type="Pfam" id="PF14819"/>
    </source>
</evidence>
<dbReference type="InterPro" id="IPR029500">
    <property type="entry name" value="QueF"/>
</dbReference>
<feature type="active site" description="Thioimide intermediate" evidence="5">
    <location>
        <position position="193"/>
    </location>
</feature>
<reference evidence="7 8" key="1">
    <citation type="submission" date="2016-11" db="EMBL/GenBank/DDBJ databases">
        <authorList>
            <person name="Jaros S."/>
            <person name="Januszkiewicz K."/>
            <person name="Wedrychowicz H."/>
        </authorList>
    </citation>
    <scope>NUCLEOTIDE SEQUENCE [LARGE SCALE GENOMIC DNA]</scope>
    <source>
        <strain evidence="7 8">CGMCC 1.10190</strain>
    </source>
</reference>
<dbReference type="InterPro" id="IPR050084">
    <property type="entry name" value="NADPH_dep_7-cyano-7-deazaG_red"/>
</dbReference>
<dbReference type="GO" id="GO:0008616">
    <property type="term" value="P:tRNA queuosine(34) biosynthetic process"/>
    <property type="evidence" value="ECO:0007669"/>
    <property type="project" value="UniProtKB-UniRule"/>
</dbReference>
<gene>
    <name evidence="5" type="primary">queF</name>
    <name evidence="7" type="ORF">SAMN04488135_101430</name>
</gene>
<dbReference type="PANTHER" id="PTHR34354">
    <property type="entry name" value="NADPH-DEPENDENT 7-CYANO-7-DEAZAGUANINE REDUCTASE"/>
    <property type="match status" value="1"/>
</dbReference>
<feature type="active site" description="Proton donor" evidence="5">
    <location>
        <position position="200"/>
    </location>
</feature>
<evidence type="ECO:0000313" key="8">
    <source>
        <dbReference type="Proteomes" id="UP000184226"/>
    </source>
</evidence>
<dbReference type="Proteomes" id="UP000184226">
    <property type="component" value="Unassembled WGS sequence"/>
</dbReference>
<feature type="domain" description="NADPH-dependent 7-cyano-7-deazaguanine reductase N-terminal" evidence="6">
    <location>
        <begin position="28"/>
        <end position="135"/>
    </location>
</feature>
<dbReference type="InterPro" id="IPR029139">
    <property type="entry name" value="QueF_N"/>
</dbReference>
<proteinExistence type="inferred from homology"/>
<dbReference type="EC" id="1.7.1.13" evidence="5"/>
<dbReference type="InterPro" id="IPR043133">
    <property type="entry name" value="GTP-CH-I_C/QueF"/>
</dbReference>
<dbReference type="PIRSF" id="PIRSF004750">
    <property type="entry name" value="Nitrile_oxidored_YqcD_prd"/>
    <property type="match status" value="1"/>
</dbReference>
<sequence>MDGRCPSHSFAMPDPILARAPLGQDVSYPDSYDPALLFPIDRAANREKLRIPHPWHGDDIWNAYEMSWLTPKGKPVAGVARFTFPADSPRLVESKSFKLYLNSLNEERFEHSGLVRACLARDLAEAAGAPVEVEIDTHIGQSTQLCRPMEGIRIDDADIDVSAYRPSAGLLRCQPDAALVSETLMSDLLKSNCPVTGQPDWGSVQVRYTGPQIDRAALLEYIVSLRRHNEFHEHCVEQMYCDIWQACQPESLLVYARYTRRGGLDINPWRSSRPASVSQVRTVRQ</sequence>
<evidence type="ECO:0000256" key="4">
    <source>
        <dbReference type="ARBA" id="ARBA00023002"/>
    </source>
</evidence>
<evidence type="ECO:0000256" key="5">
    <source>
        <dbReference type="HAMAP-Rule" id="MF_00817"/>
    </source>
</evidence>
<dbReference type="GO" id="GO:0005737">
    <property type="term" value="C:cytoplasm"/>
    <property type="evidence" value="ECO:0007669"/>
    <property type="project" value="UniProtKB-SubCell"/>
</dbReference>